<keyword evidence="3 6" id="KW-0479">Metal-binding</keyword>
<accession>A0A8J4Q0S7</accession>
<evidence type="ECO:0000256" key="5">
    <source>
        <dbReference type="ARBA" id="ARBA00023211"/>
    </source>
</evidence>
<dbReference type="InterPro" id="IPR001131">
    <property type="entry name" value="Peptidase_M24B_aminopep-P_CS"/>
</dbReference>
<dbReference type="FunFam" id="3.90.230.10:FF:000007">
    <property type="entry name" value="Xaa-Pro aminopeptidase P"/>
    <property type="match status" value="1"/>
</dbReference>
<dbReference type="InterPro" id="IPR000994">
    <property type="entry name" value="Pept_M24"/>
</dbReference>
<feature type="domain" description="Peptidase M24" evidence="7">
    <location>
        <begin position="331"/>
        <end position="545"/>
    </location>
</feature>
<evidence type="ECO:0000259" key="7">
    <source>
        <dbReference type="Pfam" id="PF00557"/>
    </source>
</evidence>
<gene>
    <name evidence="10" type="ORF">CYY_001007</name>
</gene>
<dbReference type="GO" id="GO:0005737">
    <property type="term" value="C:cytoplasm"/>
    <property type="evidence" value="ECO:0007669"/>
    <property type="project" value="UniProtKB-ARBA"/>
</dbReference>
<evidence type="ECO:0000259" key="9">
    <source>
        <dbReference type="Pfam" id="PF16188"/>
    </source>
</evidence>
<dbReference type="EMBL" id="AJWJ01000022">
    <property type="protein sequence ID" value="KAF2077691.1"/>
    <property type="molecule type" value="Genomic_DNA"/>
</dbReference>
<dbReference type="PANTHER" id="PTHR43763:SF6">
    <property type="entry name" value="XAA-PRO AMINOPEPTIDASE 1"/>
    <property type="match status" value="1"/>
</dbReference>
<comment type="caution">
    <text evidence="10">The sequence shown here is derived from an EMBL/GenBank/DDBJ whole genome shotgun (WGS) entry which is preliminary data.</text>
</comment>
<dbReference type="Gene3D" id="3.90.230.10">
    <property type="entry name" value="Creatinase/methionine aminopeptidase superfamily"/>
    <property type="match status" value="1"/>
</dbReference>
<dbReference type="Pfam" id="PF01321">
    <property type="entry name" value="Creatinase_N"/>
    <property type="match status" value="1"/>
</dbReference>
<dbReference type="SUPFAM" id="SSF53092">
    <property type="entry name" value="Creatinase/prolidase N-terminal domain"/>
    <property type="match status" value="1"/>
</dbReference>
<evidence type="ECO:0008006" key="12">
    <source>
        <dbReference type="Google" id="ProtNLM"/>
    </source>
</evidence>
<feature type="domain" description="Peptidase M24 C-terminal" evidence="9">
    <location>
        <begin position="558"/>
        <end position="619"/>
    </location>
</feature>
<evidence type="ECO:0000313" key="11">
    <source>
        <dbReference type="Proteomes" id="UP000695562"/>
    </source>
</evidence>
<comment type="cofactor">
    <cofactor evidence="1">
        <name>Mn(2+)</name>
        <dbReference type="ChEBI" id="CHEBI:29035"/>
    </cofactor>
</comment>
<keyword evidence="4" id="KW-0378">Hydrolase</keyword>
<dbReference type="Pfam" id="PF00557">
    <property type="entry name" value="Peptidase_M24"/>
    <property type="match status" value="1"/>
</dbReference>
<dbReference type="SUPFAM" id="SSF55920">
    <property type="entry name" value="Creatinase/aminopeptidase"/>
    <property type="match status" value="1"/>
</dbReference>
<evidence type="ECO:0000256" key="6">
    <source>
        <dbReference type="RuleBase" id="RU000590"/>
    </source>
</evidence>
<feature type="domain" description="Creatinase N-terminal" evidence="8">
    <location>
        <begin position="13"/>
        <end position="148"/>
    </location>
</feature>
<evidence type="ECO:0000256" key="3">
    <source>
        <dbReference type="ARBA" id="ARBA00022723"/>
    </source>
</evidence>
<evidence type="ECO:0000259" key="8">
    <source>
        <dbReference type="Pfam" id="PF01321"/>
    </source>
</evidence>
<dbReference type="Pfam" id="PF16189">
    <property type="entry name" value="Creatinase_N_2"/>
    <property type="match status" value="1"/>
</dbReference>
<evidence type="ECO:0000256" key="1">
    <source>
        <dbReference type="ARBA" id="ARBA00001936"/>
    </source>
</evidence>
<dbReference type="GO" id="GO:0070006">
    <property type="term" value="F:metalloaminopeptidase activity"/>
    <property type="evidence" value="ECO:0007669"/>
    <property type="project" value="InterPro"/>
</dbReference>
<dbReference type="InterPro" id="IPR050422">
    <property type="entry name" value="X-Pro_aminopeptidase_P"/>
</dbReference>
<proteinExistence type="inferred from homology"/>
<evidence type="ECO:0000313" key="10">
    <source>
        <dbReference type="EMBL" id="KAF2077691.1"/>
    </source>
</evidence>
<dbReference type="PANTHER" id="PTHR43763">
    <property type="entry name" value="XAA-PRO AMINOPEPTIDASE 1"/>
    <property type="match status" value="1"/>
</dbReference>
<dbReference type="GO" id="GO:0046872">
    <property type="term" value="F:metal ion binding"/>
    <property type="evidence" value="ECO:0007669"/>
    <property type="project" value="UniProtKB-KW"/>
</dbReference>
<dbReference type="InterPro" id="IPR029149">
    <property type="entry name" value="Creatin/AminoP/Spt16_N"/>
</dbReference>
<dbReference type="InterPro" id="IPR036005">
    <property type="entry name" value="Creatinase/aminopeptidase-like"/>
</dbReference>
<dbReference type="InterPro" id="IPR033740">
    <property type="entry name" value="Pept_M24B"/>
</dbReference>
<dbReference type="Gene3D" id="3.40.350.10">
    <property type="entry name" value="Creatinase/prolidase N-terminal domain"/>
    <property type="match status" value="2"/>
</dbReference>
<comment type="similarity">
    <text evidence="2 6">Belongs to the peptidase M24B family.</text>
</comment>
<dbReference type="CDD" id="cd01085">
    <property type="entry name" value="APP"/>
    <property type="match status" value="1"/>
</dbReference>
<dbReference type="Proteomes" id="UP000695562">
    <property type="component" value="Unassembled WGS sequence"/>
</dbReference>
<keyword evidence="5" id="KW-0464">Manganese</keyword>
<keyword evidence="11" id="KW-1185">Reference proteome</keyword>
<dbReference type="Pfam" id="PF16188">
    <property type="entry name" value="Peptidase_M24_C"/>
    <property type="match status" value="1"/>
</dbReference>
<organism evidence="10 11">
    <name type="scientific">Polysphondylium violaceum</name>
    <dbReference type="NCBI Taxonomy" id="133409"/>
    <lineage>
        <taxon>Eukaryota</taxon>
        <taxon>Amoebozoa</taxon>
        <taxon>Evosea</taxon>
        <taxon>Eumycetozoa</taxon>
        <taxon>Dictyostelia</taxon>
        <taxon>Dictyosteliales</taxon>
        <taxon>Dictyosteliaceae</taxon>
        <taxon>Polysphondylium</taxon>
    </lineage>
</organism>
<dbReference type="FunFam" id="3.40.350.10:FF:000003">
    <property type="entry name" value="Xaa-pro aminopeptidase P"/>
    <property type="match status" value="1"/>
</dbReference>
<reference evidence="10" key="1">
    <citation type="submission" date="2020-01" db="EMBL/GenBank/DDBJ databases">
        <title>Development of genomics and gene disruption for Polysphondylium violaceum indicates a role for the polyketide synthase stlB in stalk morphogenesis.</title>
        <authorList>
            <person name="Narita B."/>
            <person name="Kawabe Y."/>
            <person name="Kin K."/>
            <person name="Saito T."/>
            <person name="Gibbs R."/>
            <person name="Kuspa A."/>
            <person name="Muzny D."/>
            <person name="Queller D."/>
            <person name="Richards S."/>
            <person name="Strassman J."/>
            <person name="Sucgang R."/>
            <person name="Worley K."/>
            <person name="Schaap P."/>
        </authorList>
    </citation>
    <scope>NUCLEOTIDE SEQUENCE</scope>
    <source>
        <strain evidence="10">QSvi11</strain>
    </source>
</reference>
<dbReference type="PROSITE" id="PS00491">
    <property type="entry name" value="PROLINE_PEPTIDASE"/>
    <property type="match status" value="1"/>
</dbReference>
<name>A0A8J4Q0S7_9MYCE</name>
<dbReference type="AlphaFoldDB" id="A0A8J4Q0S7"/>
<protein>
    <recommendedName>
        <fullName evidence="12">Peptidase M24 family protein</fullName>
    </recommendedName>
</protein>
<dbReference type="OrthoDB" id="9995434at2759"/>
<dbReference type="InterPro" id="IPR032416">
    <property type="entry name" value="Peptidase_M24_C"/>
</dbReference>
<dbReference type="InterPro" id="IPR000587">
    <property type="entry name" value="Creatinase_N"/>
</dbReference>
<evidence type="ECO:0000256" key="2">
    <source>
        <dbReference type="ARBA" id="ARBA00008766"/>
    </source>
</evidence>
<sequence length="619" mass="70163">MMTKLSIVPIQKRVDKLLELMKKYSLNAYIIPSEDAHQSEYITVKDKRREYISGFTGSSGCAVITDLQQPHQQSLLWTDGRYWLQADKQLDPSWKVMKDRVAGEPTVSEWLSMHLKQDSQVGVDPRLISKGYYDSMVSSFKKKNIKLVVDIKENLIDCVRESFKDQEEIPEYPKNPVFFLQEKYSGQSSDSKIQDIRKEMAKVDTKYMVVSALDEIAWALNLRGSDISFNPVFLSYLVIGKDNIILFIDESKLSQETKSNLPKGTEIQPYNDVFPFLESLKEKDSSAGVWIDPRSSFAIFNSVAPNQIYKEKSNPILLAKSIKNQTEIQGFRNCHIRDASALIEYLAWLEEEIVEKNTQTLNEYTVAEKLESFRKSKADFVSLSFDTISSINSNGAIIHYKPEPETCLTITKGMYLVDSGGQYLDGTTDVTRTLHYGAPTQHEIDCYTRVLKGHLGISLVKFPNRCSGRDLDTIARVPLWEVGLDFAHGTGHGVGSFLNVHEGPQGISFRNVANPAVLQPGMTLTNEPGYYESGAFGIRIENVMITQPVQTPFNNGTFLGFENVTLVPYERKLINLSMLNAQEIALINQYYQEIREKVLPTLSHNTKAHQWLLKNTQSL</sequence>
<evidence type="ECO:0000256" key="4">
    <source>
        <dbReference type="ARBA" id="ARBA00022801"/>
    </source>
</evidence>